<dbReference type="SMART" id="SM00448">
    <property type="entry name" value="REC"/>
    <property type="match status" value="1"/>
</dbReference>
<dbReference type="CDD" id="cd16936">
    <property type="entry name" value="HATPase_RsbW-like"/>
    <property type="match status" value="1"/>
</dbReference>
<evidence type="ECO:0000259" key="3">
    <source>
        <dbReference type="PROSITE" id="PS50110"/>
    </source>
</evidence>
<feature type="domain" description="Response regulatory" evidence="3">
    <location>
        <begin position="10"/>
        <end position="127"/>
    </location>
</feature>
<reference evidence="4 5" key="1">
    <citation type="submission" date="2020-02" db="EMBL/GenBank/DDBJ databases">
        <title>Albibacoteraceae fam. nov., the first described family within the subdivision 4 Verrucomicrobia.</title>
        <authorList>
            <person name="Xi F."/>
        </authorList>
    </citation>
    <scope>NUCLEOTIDE SEQUENCE [LARGE SCALE GENOMIC DNA]</scope>
    <source>
        <strain evidence="4 5">CK1056</strain>
    </source>
</reference>
<dbReference type="Gene3D" id="3.60.40.10">
    <property type="entry name" value="PPM-type phosphatase domain"/>
    <property type="match status" value="1"/>
</dbReference>
<dbReference type="EMBL" id="JAAGNX010000003">
    <property type="protein sequence ID" value="NDV63503.1"/>
    <property type="molecule type" value="Genomic_DNA"/>
</dbReference>
<evidence type="ECO:0000313" key="4">
    <source>
        <dbReference type="EMBL" id="NDV63503.1"/>
    </source>
</evidence>
<dbReference type="GO" id="GO:0016791">
    <property type="term" value="F:phosphatase activity"/>
    <property type="evidence" value="ECO:0007669"/>
    <property type="project" value="TreeGrafter"/>
</dbReference>
<dbReference type="SUPFAM" id="SSF52172">
    <property type="entry name" value="CheY-like"/>
    <property type="match status" value="1"/>
</dbReference>
<comment type="caution">
    <text evidence="4">The sequence shown here is derived from an EMBL/GenBank/DDBJ whole genome shotgun (WGS) entry which is preliminary data.</text>
</comment>
<gene>
    <name evidence="4" type="ORF">G0Q06_13645</name>
</gene>
<dbReference type="SUPFAM" id="SSF55874">
    <property type="entry name" value="ATPase domain of HSP90 chaperone/DNA topoisomerase II/histidine kinase"/>
    <property type="match status" value="1"/>
</dbReference>
<organism evidence="4 5">
    <name type="scientific">Oceanipulchritudo coccoides</name>
    <dbReference type="NCBI Taxonomy" id="2706888"/>
    <lineage>
        <taxon>Bacteria</taxon>
        <taxon>Pseudomonadati</taxon>
        <taxon>Verrucomicrobiota</taxon>
        <taxon>Opitutia</taxon>
        <taxon>Puniceicoccales</taxon>
        <taxon>Oceanipulchritudinaceae</taxon>
        <taxon>Oceanipulchritudo</taxon>
    </lineage>
</organism>
<dbReference type="InterPro" id="IPR001932">
    <property type="entry name" value="PPM-type_phosphatase-like_dom"/>
</dbReference>
<dbReference type="InterPro" id="IPR036457">
    <property type="entry name" value="PPM-type-like_dom_sf"/>
</dbReference>
<dbReference type="Proteomes" id="UP000478417">
    <property type="component" value="Unassembled WGS sequence"/>
</dbReference>
<dbReference type="SMART" id="SM00331">
    <property type="entry name" value="PP2C_SIG"/>
    <property type="match status" value="1"/>
</dbReference>
<keyword evidence="2" id="KW-0597">Phosphoprotein</keyword>
<sequence>MTEITGRSPAVLVVEDDPHGLSFMVSSLSLSGFRVISAQSITEARRQCESESLAQLWAILCDYRLPDGNGIEFLKWVHAEDPNLAFLIITGQGEKAIVQSALTGGAFHYLEKPVTHRELQRVMKDAVVDTQRLRQSVLDRQGLRDLKQFDQKMNSRIPEELSDRVQIFYQPLHEVGGDFFITHSKSPGEWVLLVGDVSGHEIKSGFVSTYIQGMFRGCLENGCPVQEFLELSNSTLRKRGFSQSLDEDVISLSCSTFYIPPSGTSICHWNFGFTPCYVVSETGRIQTGDSGKFPLGWMEEIDVADVRIPIKGNAQLIIFTDGLPEFADELKVNAFSLLYALMHGQKSIYDLPISPKDDILVLSYSLKSQIPLNSQFQPVLSEHYAGTEVEHIDHLQSNWRRSISFALEDKLGDRLYDLLICIREGMLNAFIHGCEKAPDKFAHLQISISPEKDRLRIVIDDPGRGHSFDLKKRLEDIGHTGSQHLGLGIIQHLSDEFHLENKGTSLVFDFEISPVPA</sequence>
<dbReference type="InterPro" id="IPR001789">
    <property type="entry name" value="Sig_transdc_resp-reg_receiver"/>
</dbReference>
<dbReference type="Pfam" id="PF07228">
    <property type="entry name" value="SpoIIE"/>
    <property type="match status" value="1"/>
</dbReference>
<dbReference type="PANTHER" id="PTHR43156:SF2">
    <property type="entry name" value="STAGE II SPORULATION PROTEIN E"/>
    <property type="match status" value="1"/>
</dbReference>
<dbReference type="Pfam" id="PF00072">
    <property type="entry name" value="Response_reg"/>
    <property type="match status" value="1"/>
</dbReference>
<accession>A0A6B2M418</accession>
<name>A0A6B2M418_9BACT</name>
<dbReference type="RefSeq" id="WP_163967098.1">
    <property type="nucleotide sequence ID" value="NZ_JAAGNX010000003.1"/>
</dbReference>
<dbReference type="GO" id="GO:0000160">
    <property type="term" value="P:phosphorelay signal transduction system"/>
    <property type="evidence" value="ECO:0007669"/>
    <property type="project" value="InterPro"/>
</dbReference>
<dbReference type="Gene3D" id="3.40.50.2300">
    <property type="match status" value="1"/>
</dbReference>
<dbReference type="InterPro" id="IPR052016">
    <property type="entry name" value="Bact_Sigma-Reg"/>
</dbReference>
<dbReference type="PROSITE" id="PS50110">
    <property type="entry name" value="RESPONSE_REGULATORY"/>
    <property type="match status" value="1"/>
</dbReference>
<dbReference type="InterPro" id="IPR011006">
    <property type="entry name" value="CheY-like_superfamily"/>
</dbReference>
<dbReference type="Gene3D" id="3.30.565.10">
    <property type="entry name" value="Histidine kinase-like ATPase, C-terminal domain"/>
    <property type="match status" value="1"/>
</dbReference>
<keyword evidence="5" id="KW-1185">Reference proteome</keyword>
<dbReference type="InterPro" id="IPR003594">
    <property type="entry name" value="HATPase_dom"/>
</dbReference>
<evidence type="ECO:0000256" key="1">
    <source>
        <dbReference type="ARBA" id="ARBA00022801"/>
    </source>
</evidence>
<evidence type="ECO:0000313" key="5">
    <source>
        <dbReference type="Proteomes" id="UP000478417"/>
    </source>
</evidence>
<dbReference type="InterPro" id="IPR036890">
    <property type="entry name" value="HATPase_C_sf"/>
</dbReference>
<dbReference type="Pfam" id="PF13581">
    <property type="entry name" value="HATPase_c_2"/>
    <property type="match status" value="1"/>
</dbReference>
<dbReference type="AlphaFoldDB" id="A0A6B2M418"/>
<evidence type="ECO:0000256" key="2">
    <source>
        <dbReference type="PROSITE-ProRule" id="PRU00169"/>
    </source>
</evidence>
<protein>
    <submittedName>
        <fullName evidence="4">Response regulator</fullName>
    </submittedName>
</protein>
<keyword evidence="1" id="KW-0378">Hydrolase</keyword>
<feature type="modified residue" description="4-aspartylphosphate" evidence="2">
    <location>
        <position position="62"/>
    </location>
</feature>
<proteinExistence type="predicted"/>
<dbReference type="PANTHER" id="PTHR43156">
    <property type="entry name" value="STAGE II SPORULATION PROTEIN E-RELATED"/>
    <property type="match status" value="1"/>
</dbReference>